<dbReference type="RefSeq" id="WP_371241644.1">
    <property type="nucleotide sequence ID" value="NZ_JAHWZY010000030.1"/>
</dbReference>
<proteinExistence type="predicted"/>
<evidence type="ECO:0000313" key="2">
    <source>
        <dbReference type="Proteomes" id="UP001567537"/>
    </source>
</evidence>
<gene>
    <name evidence="1" type="ORF">KYY02_24610</name>
</gene>
<organism evidence="1 2">
    <name type="scientific">Streptomyces pimonensis</name>
    <dbReference type="NCBI Taxonomy" id="2860288"/>
    <lineage>
        <taxon>Bacteria</taxon>
        <taxon>Bacillati</taxon>
        <taxon>Actinomycetota</taxon>
        <taxon>Actinomycetes</taxon>
        <taxon>Kitasatosporales</taxon>
        <taxon>Streptomycetaceae</taxon>
        <taxon>Streptomyces</taxon>
    </lineage>
</organism>
<name>A0ABV4J490_9ACTN</name>
<dbReference type="Proteomes" id="UP001567537">
    <property type="component" value="Unassembled WGS sequence"/>
</dbReference>
<dbReference type="EMBL" id="JAHWZY010000030">
    <property type="protein sequence ID" value="MEZ3181746.1"/>
    <property type="molecule type" value="Genomic_DNA"/>
</dbReference>
<comment type="caution">
    <text evidence="1">The sequence shown here is derived from an EMBL/GenBank/DDBJ whole genome shotgun (WGS) entry which is preliminary data.</text>
</comment>
<evidence type="ECO:0000313" key="1">
    <source>
        <dbReference type="EMBL" id="MEZ3181746.1"/>
    </source>
</evidence>
<reference evidence="1 2" key="1">
    <citation type="journal article" date="2021" name="Res Sq">
        <title>Streptomyces Pimoensis sp. nov., Isolated From the Taklimakan Desert in Xinjiang, China.</title>
        <authorList>
            <person name="Zhang P."/>
            <person name="Luo X."/>
            <person name="Luo X."/>
            <person name="Liu Z."/>
            <person name="Xia Z."/>
            <person name="Wan C."/>
            <person name="zhang L."/>
        </authorList>
    </citation>
    <scope>NUCLEOTIDE SEQUENCE [LARGE SCALE GENOMIC DNA]</scope>
    <source>
        <strain evidence="1 2">TRM75549</strain>
    </source>
</reference>
<evidence type="ECO:0008006" key="3">
    <source>
        <dbReference type="Google" id="ProtNLM"/>
    </source>
</evidence>
<protein>
    <recommendedName>
        <fullName evidence="3">Secreted protein</fullName>
    </recommendedName>
</protein>
<accession>A0ABV4J490</accession>
<sequence length="89" mass="9795">MLFGALTLLWSQPAVSVPVWAFGTTVDGRRKHLKKDAAPERRFALLPVGETTVDDTVEILPAVGVYEAVAHTWVSIVMSAFVRRSAKRC</sequence>
<keyword evidence="2" id="KW-1185">Reference proteome</keyword>